<keyword evidence="1" id="KW-1003">Cell membrane</keyword>
<evidence type="ECO:0000313" key="11">
    <source>
        <dbReference type="EMBL" id="MFC3104828.1"/>
    </source>
</evidence>
<keyword evidence="4" id="KW-0443">Lipid metabolism</keyword>
<evidence type="ECO:0000256" key="5">
    <source>
        <dbReference type="ARBA" id="ARBA00023136"/>
    </source>
</evidence>
<keyword evidence="12" id="KW-1185">Reference proteome</keyword>
<dbReference type="PANTHER" id="PTHR35809:SF1">
    <property type="entry name" value="ARCHAETIDYLSERINE DECARBOXYLASE PROENZYME-RELATED"/>
    <property type="match status" value="1"/>
</dbReference>
<evidence type="ECO:0000256" key="6">
    <source>
        <dbReference type="ARBA" id="ARBA00023145"/>
    </source>
</evidence>
<evidence type="ECO:0000256" key="2">
    <source>
        <dbReference type="ARBA" id="ARBA00022516"/>
    </source>
</evidence>
<keyword evidence="5" id="KW-0472">Membrane</keyword>
<dbReference type="RefSeq" id="WP_380690347.1">
    <property type="nucleotide sequence ID" value="NZ_JBHRSS010000006.1"/>
</dbReference>
<keyword evidence="3" id="KW-0210">Decarboxylase</keyword>
<evidence type="ECO:0000256" key="4">
    <source>
        <dbReference type="ARBA" id="ARBA00023098"/>
    </source>
</evidence>
<keyword evidence="9" id="KW-1208">Phospholipid metabolism</keyword>
<evidence type="ECO:0000256" key="9">
    <source>
        <dbReference type="ARBA" id="ARBA00023264"/>
    </source>
</evidence>
<keyword evidence="7" id="KW-0594">Phospholipid biosynthesis</keyword>
<organism evidence="11 12">
    <name type="scientific">Salinisphaera aquimarina</name>
    <dbReference type="NCBI Taxonomy" id="2094031"/>
    <lineage>
        <taxon>Bacteria</taxon>
        <taxon>Pseudomonadati</taxon>
        <taxon>Pseudomonadota</taxon>
        <taxon>Gammaproteobacteria</taxon>
        <taxon>Salinisphaerales</taxon>
        <taxon>Salinisphaeraceae</taxon>
        <taxon>Salinisphaera</taxon>
    </lineage>
</organism>
<dbReference type="PANTHER" id="PTHR35809">
    <property type="entry name" value="ARCHAETIDYLSERINE DECARBOXYLASE PROENZYME-RELATED"/>
    <property type="match status" value="1"/>
</dbReference>
<dbReference type="Pfam" id="PF02666">
    <property type="entry name" value="PS_Dcarbxylase"/>
    <property type="match status" value="1"/>
</dbReference>
<evidence type="ECO:0000256" key="3">
    <source>
        <dbReference type="ARBA" id="ARBA00022793"/>
    </source>
</evidence>
<accession>A0ABV7EQ24</accession>
<proteinExistence type="predicted"/>
<evidence type="ECO:0000256" key="8">
    <source>
        <dbReference type="ARBA" id="ARBA00023239"/>
    </source>
</evidence>
<comment type="caution">
    <text evidence="11">The sequence shown here is derived from an EMBL/GenBank/DDBJ whole genome shotgun (WGS) entry which is preliminary data.</text>
</comment>
<dbReference type="EMBL" id="JBHRSS010000006">
    <property type="protein sequence ID" value="MFC3104828.1"/>
    <property type="molecule type" value="Genomic_DNA"/>
</dbReference>
<reference evidence="12" key="1">
    <citation type="journal article" date="2019" name="Int. J. Syst. Evol. Microbiol.">
        <title>The Global Catalogue of Microorganisms (GCM) 10K type strain sequencing project: providing services to taxonomists for standard genome sequencing and annotation.</title>
        <authorList>
            <consortium name="The Broad Institute Genomics Platform"/>
            <consortium name="The Broad Institute Genome Sequencing Center for Infectious Disease"/>
            <person name="Wu L."/>
            <person name="Ma J."/>
        </authorList>
    </citation>
    <scope>NUCLEOTIDE SEQUENCE [LARGE SCALE GENOMIC DNA]</scope>
    <source>
        <strain evidence="12">KCTC 52640</strain>
    </source>
</reference>
<keyword evidence="6" id="KW-0865">Zymogen</keyword>
<keyword evidence="10" id="KW-0670">Pyruvate</keyword>
<evidence type="ECO:0000313" key="12">
    <source>
        <dbReference type="Proteomes" id="UP001595462"/>
    </source>
</evidence>
<dbReference type="InterPro" id="IPR033175">
    <property type="entry name" value="PSD-A"/>
</dbReference>
<protein>
    <submittedName>
        <fullName evidence="11">Phosphatidylserine decarboxylase</fullName>
    </submittedName>
</protein>
<name>A0ABV7EQ24_9GAMM</name>
<gene>
    <name evidence="11" type="ORF">ACFOSU_13175</name>
</gene>
<evidence type="ECO:0000256" key="10">
    <source>
        <dbReference type="ARBA" id="ARBA00023317"/>
    </source>
</evidence>
<dbReference type="InterPro" id="IPR003817">
    <property type="entry name" value="PS_Dcarbxylase"/>
</dbReference>
<evidence type="ECO:0000256" key="7">
    <source>
        <dbReference type="ARBA" id="ARBA00023209"/>
    </source>
</evidence>
<dbReference type="Proteomes" id="UP001595462">
    <property type="component" value="Unassembled WGS sequence"/>
</dbReference>
<sequence>MILAGQVILLALLAVAVGLMLRHWPYPSPLIRPLLGARNRWPETQIRGWLDNGGFHPGYLRFFNRDPERIAPDGDAILAPADGLVTSAECRNGVRYVVIALSFWDMHVQRSPMAGRVTAVEQGGDVYTDGEGRDFAFLREKLCPVHKRVCLQTTLGQVAVRLITSVAARRIETWVQPGEDLERGQRLGRILLGSTVVLEVPEALRCAVPIGTHVKAGLTPLIAKAGDHG</sequence>
<evidence type="ECO:0000256" key="1">
    <source>
        <dbReference type="ARBA" id="ARBA00022475"/>
    </source>
</evidence>
<keyword evidence="2" id="KW-0444">Lipid biosynthesis</keyword>
<keyword evidence="8" id="KW-0456">Lyase</keyword>